<evidence type="ECO:0000256" key="3">
    <source>
        <dbReference type="ARBA" id="ARBA00012937"/>
    </source>
</evidence>
<dbReference type="GO" id="GO:0005524">
    <property type="term" value="F:ATP binding"/>
    <property type="evidence" value="ECO:0007669"/>
    <property type="project" value="UniProtKB-KW"/>
</dbReference>
<comment type="catalytic activity">
    <reaction evidence="10">
        <text>L-glutamate + NH4(+) + ATP = L-glutamine + ADP + phosphate + H(+)</text>
        <dbReference type="Rhea" id="RHEA:16169"/>
        <dbReference type="ChEBI" id="CHEBI:15378"/>
        <dbReference type="ChEBI" id="CHEBI:28938"/>
        <dbReference type="ChEBI" id="CHEBI:29985"/>
        <dbReference type="ChEBI" id="CHEBI:30616"/>
        <dbReference type="ChEBI" id="CHEBI:43474"/>
        <dbReference type="ChEBI" id="CHEBI:58359"/>
        <dbReference type="ChEBI" id="CHEBI:456216"/>
        <dbReference type="EC" id="6.3.1.2"/>
    </reaction>
</comment>
<comment type="similarity">
    <text evidence="2 15 16">Belongs to the glutamine synthetase family.</text>
</comment>
<evidence type="ECO:0000256" key="16">
    <source>
        <dbReference type="RuleBase" id="RU000384"/>
    </source>
</evidence>
<dbReference type="GO" id="GO:0004356">
    <property type="term" value="F:glutamine synthetase activity"/>
    <property type="evidence" value="ECO:0007669"/>
    <property type="project" value="UniProtKB-EC"/>
</dbReference>
<dbReference type="Proteomes" id="UP000655759">
    <property type="component" value="Unassembled WGS sequence"/>
</dbReference>
<dbReference type="Pfam" id="PF03951">
    <property type="entry name" value="Gln-synt_N"/>
    <property type="match status" value="1"/>
</dbReference>
<feature type="binding site" evidence="13">
    <location>
        <position position="142"/>
    </location>
    <ligand>
        <name>Mg(2+)</name>
        <dbReference type="ChEBI" id="CHEBI:18420"/>
        <label>1</label>
    </ligand>
</feature>
<dbReference type="Gene3D" id="3.30.590.10">
    <property type="entry name" value="Glutamine synthetase/guanido kinase, catalytic domain"/>
    <property type="match status" value="1"/>
</dbReference>
<dbReference type="InterPro" id="IPR014746">
    <property type="entry name" value="Gln_synth/guanido_kin_cat_dom"/>
</dbReference>
<feature type="binding site" evidence="11">
    <location>
        <position position="335"/>
    </location>
    <ligand>
        <name>L-glutamate</name>
        <dbReference type="ChEBI" id="CHEBI:29985"/>
    </ligand>
</feature>
<keyword evidence="5" id="KW-0963">Cytoplasm</keyword>
<name>A0A812F330_9ARCH</name>
<evidence type="ECO:0000256" key="4">
    <source>
        <dbReference type="ARBA" id="ARBA00021364"/>
    </source>
</evidence>
<comment type="cofactor">
    <cofactor evidence="13">
        <name>Mg(2+)</name>
        <dbReference type="ChEBI" id="CHEBI:18420"/>
    </cofactor>
    <text evidence="13">Binds 2 Mg(2+) ions per subunit.</text>
</comment>
<dbReference type="AlphaFoldDB" id="A0A812F330"/>
<evidence type="ECO:0000256" key="8">
    <source>
        <dbReference type="ARBA" id="ARBA00022840"/>
    </source>
</evidence>
<feature type="binding site" evidence="13">
    <location>
        <position position="224"/>
    </location>
    <ligand>
        <name>Mg(2+)</name>
        <dbReference type="ChEBI" id="CHEBI:18420"/>
        <label>1</label>
    </ligand>
</feature>
<gene>
    <name evidence="19" type="primary">glnA</name>
    <name evidence="19" type="ORF">NUZ5A_50788</name>
</gene>
<dbReference type="PROSITE" id="PS51986">
    <property type="entry name" value="GS_BETA_GRASP"/>
    <property type="match status" value="1"/>
</dbReference>
<evidence type="ECO:0000256" key="15">
    <source>
        <dbReference type="PROSITE-ProRule" id="PRU01330"/>
    </source>
</evidence>
<reference evidence="19" key="1">
    <citation type="submission" date="2021-02" db="EMBL/GenBank/DDBJ databases">
        <authorList>
            <person name="Han P."/>
        </authorList>
    </citation>
    <scope>NUCLEOTIDE SEQUENCE</scope>
    <source>
        <strain evidence="19">Candidatus Nitrosotenuis uzonensis 5A</strain>
    </source>
</reference>
<evidence type="ECO:0000256" key="1">
    <source>
        <dbReference type="ARBA" id="ARBA00004496"/>
    </source>
</evidence>
<evidence type="ECO:0000256" key="6">
    <source>
        <dbReference type="ARBA" id="ARBA00022598"/>
    </source>
</evidence>
<keyword evidence="13" id="KW-0479">Metal-binding</keyword>
<dbReference type="FunFam" id="3.30.590.10:FF:000005">
    <property type="entry name" value="Probable glutamine synthetase"/>
    <property type="match status" value="1"/>
</dbReference>
<dbReference type="PANTHER" id="PTHR43407:SF1">
    <property type="entry name" value="LENGSIN"/>
    <property type="match status" value="1"/>
</dbReference>
<feature type="binding site" evidence="11">
    <location>
        <position position="375"/>
    </location>
    <ligand>
        <name>L-glutamate</name>
        <dbReference type="ChEBI" id="CHEBI:29985"/>
    </ligand>
</feature>
<proteinExistence type="inferred from homology"/>
<feature type="domain" description="GS catalytic" evidence="18">
    <location>
        <begin position="116"/>
        <end position="484"/>
    </location>
</feature>
<dbReference type="SUPFAM" id="SSF55931">
    <property type="entry name" value="Glutamine synthetase/guanido kinase"/>
    <property type="match status" value="1"/>
</dbReference>
<dbReference type="GO" id="GO:0016020">
    <property type="term" value="C:membrane"/>
    <property type="evidence" value="ECO:0007669"/>
    <property type="project" value="TreeGrafter"/>
</dbReference>
<dbReference type="Pfam" id="PF00120">
    <property type="entry name" value="Gln-synt_C"/>
    <property type="match status" value="1"/>
</dbReference>
<feature type="binding site" evidence="13">
    <location>
        <position position="281"/>
    </location>
    <ligand>
        <name>Mg(2+)</name>
        <dbReference type="ChEBI" id="CHEBI:18420"/>
        <label>1</label>
    </ligand>
</feature>
<feature type="binding site" evidence="13">
    <location>
        <position position="373"/>
    </location>
    <ligand>
        <name>Mg(2+)</name>
        <dbReference type="ChEBI" id="CHEBI:18420"/>
        <label>1</label>
    </ligand>
</feature>
<evidence type="ECO:0000256" key="10">
    <source>
        <dbReference type="ARBA" id="ARBA00049436"/>
    </source>
</evidence>
<feature type="binding site" evidence="12">
    <location>
        <position position="219"/>
    </location>
    <ligand>
        <name>ATP</name>
        <dbReference type="ChEBI" id="CHEBI:30616"/>
    </ligand>
</feature>
<evidence type="ECO:0000256" key="13">
    <source>
        <dbReference type="PIRSR" id="PIRSR604809-3"/>
    </source>
</evidence>
<comment type="subcellular location">
    <subcellularLocation>
        <location evidence="1">Cytoplasm</location>
    </subcellularLocation>
</comment>
<feature type="binding site" evidence="13">
    <location>
        <position position="140"/>
    </location>
    <ligand>
        <name>Mg(2+)</name>
        <dbReference type="ChEBI" id="CHEBI:18420"/>
        <label>1</label>
    </ligand>
</feature>
<accession>A0A812F330</accession>
<feature type="domain" description="GS beta-grasp" evidence="17">
    <location>
        <begin position="18"/>
        <end position="106"/>
    </location>
</feature>
<feature type="binding site" evidence="12">
    <location>
        <position position="353"/>
    </location>
    <ligand>
        <name>ATP</name>
        <dbReference type="ChEBI" id="CHEBI:30616"/>
    </ligand>
</feature>
<dbReference type="GO" id="GO:0019740">
    <property type="term" value="P:nitrogen utilization"/>
    <property type="evidence" value="ECO:0007669"/>
    <property type="project" value="TreeGrafter"/>
</dbReference>
<dbReference type="RefSeq" id="WP_239654941.1">
    <property type="nucleotide sequence ID" value="NZ_CAJNAQ010000005.1"/>
</dbReference>
<evidence type="ECO:0000256" key="2">
    <source>
        <dbReference type="ARBA" id="ARBA00009897"/>
    </source>
</evidence>
<evidence type="ECO:0000313" key="19">
    <source>
        <dbReference type="EMBL" id="CAE6498447.1"/>
    </source>
</evidence>
<feature type="binding site" evidence="11">
    <location>
        <begin position="276"/>
        <end position="277"/>
    </location>
    <ligand>
        <name>L-glutamate</name>
        <dbReference type="ChEBI" id="CHEBI:29985"/>
    </ligand>
</feature>
<dbReference type="GO" id="GO:0006576">
    <property type="term" value="P:biogenic amine metabolic process"/>
    <property type="evidence" value="ECO:0007669"/>
    <property type="project" value="UniProtKB-ARBA"/>
</dbReference>
<evidence type="ECO:0000256" key="12">
    <source>
        <dbReference type="PIRSR" id="PIRSR604809-2"/>
    </source>
</evidence>
<keyword evidence="6 19" id="KW-0436">Ligase</keyword>
<feature type="binding site" evidence="11">
    <location>
        <position position="353"/>
    </location>
    <ligand>
        <name>L-glutamate</name>
        <dbReference type="ChEBI" id="CHEBI:29985"/>
    </ligand>
</feature>
<dbReference type="InterPro" id="IPR008146">
    <property type="entry name" value="Gln_synth_cat_dom"/>
</dbReference>
<dbReference type="EC" id="6.3.1.2" evidence="3"/>
<evidence type="ECO:0000256" key="14">
    <source>
        <dbReference type="PIRSR" id="PIRSR604809-50"/>
    </source>
</evidence>
<dbReference type="InterPro" id="IPR008147">
    <property type="entry name" value="Gln_synt_N"/>
</dbReference>
<evidence type="ECO:0000256" key="7">
    <source>
        <dbReference type="ARBA" id="ARBA00022741"/>
    </source>
</evidence>
<feature type="binding site" evidence="13">
    <location>
        <position position="232"/>
    </location>
    <ligand>
        <name>Mg(2+)</name>
        <dbReference type="ChEBI" id="CHEBI:18420"/>
        <label>1</label>
    </ligand>
</feature>
<dbReference type="GO" id="GO:0005737">
    <property type="term" value="C:cytoplasm"/>
    <property type="evidence" value="ECO:0007669"/>
    <property type="project" value="UniProtKB-SubCell"/>
</dbReference>
<dbReference type="EMBL" id="CAJNAQ010000005">
    <property type="protein sequence ID" value="CAE6498447.1"/>
    <property type="molecule type" value="Genomic_DNA"/>
</dbReference>
<feature type="binding site" evidence="12">
    <location>
        <begin position="283"/>
        <end position="285"/>
    </location>
    <ligand>
        <name>ATP</name>
        <dbReference type="ChEBI" id="CHEBI:30616"/>
    </ligand>
</feature>
<dbReference type="InterPro" id="IPR004809">
    <property type="entry name" value="Gln_synth_I"/>
</dbReference>
<dbReference type="NCBIfam" id="TIGR00653">
    <property type="entry name" value="GlnA"/>
    <property type="match status" value="1"/>
</dbReference>
<keyword evidence="7 12" id="KW-0547">Nucleotide-binding</keyword>
<organism evidence="19 20">
    <name type="scientific">Candidatus Nitrosotenuis uzonensis</name>
    <dbReference type="NCBI Taxonomy" id="1407055"/>
    <lineage>
        <taxon>Archaea</taxon>
        <taxon>Nitrososphaerota</taxon>
        <taxon>Candidatus Nitrosotenuis</taxon>
    </lineage>
</organism>
<evidence type="ECO:0000259" key="17">
    <source>
        <dbReference type="PROSITE" id="PS51986"/>
    </source>
</evidence>
<dbReference type="PANTHER" id="PTHR43407">
    <property type="entry name" value="GLUTAMINE SYNTHETASE"/>
    <property type="match status" value="1"/>
</dbReference>
<sequence>MTVQVLIHNDVLEKIAEQKISYVSFWFADIFGELHSMSMPSYAIDKNAFSDGFEKLDASSIRGFSSVNKSDMILLPDPETFRILPPDYDPKRKNARMFCNIYQGDTKDSSRFSMDSRAVVEKAESQICELGISHTFWGPEVEFFVFDSISVYPSQYGATHSYGGSGYSIESAESPWTKNISTAIDIKEGYYPSQPKDTMSSLRKDICDDLYDYFGIKVEAEHHEVATSGQSEINLHYDRMLATADAVATTKNIVKVKAKRQNKVATFMSKPIYGDNASAMHMHQSLWDGKTNLVYDQNDKQANLSQIGRYYIGGLLDHASAICAISNPTTNSYKRLVPDFEAPVNVCWGIGNRSAAIRIPMYINSPGESKRIEYRVPDPTSNIYLLEAALLLAGLDGIKRKIDPGDPIEHNIYKLTPEQKRSYGIKSLPQSLKDALDSLASDSKFLAPAFSSDLLDAYSEAKYKEHRIFSQTPTAWEVSMYADI</sequence>
<keyword evidence="14" id="KW-0597">Phosphoprotein</keyword>
<feature type="binding site" evidence="11">
    <location>
        <position position="341"/>
    </location>
    <ligand>
        <name>L-glutamate</name>
        <dbReference type="ChEBI" id="CHEBI:29985"/>
    </ligand>
</feature>
<dbReference type="SUPFAM" id="SSF54368">
    <property type="entry name" value="Glutamine synthetase, N-terminal domain"/>
    <property type="match status" value="1"/>
</dbReference>
<dbReference type="PROSITE" id="PS00181">
    <property type="entry name" value="GLNA_ATP"/>
    <property type="match status" value="1"/>
</dbReference>
<dbReference type="PROSITE" id="PS51987">
    <property type="entry name" value="GS_CATALYTIC"/>
    <property type="match status" value="1"/>
</dbReference>
<evidence type="ECO:0000259" key="18">
    <source>
        <dbReference type="PROSITE" id="PS51987"/>
    </source>
</evidence>
<feature type="modified residue" description="O-AMP-tyrosine" evidence="14">
    <location>
        <position position="413"/>
    </location>
</feature>
<dbReference type="Gene3D" id="3.10.20.70">
    <property type="entry name" value="Glutamine synthetase, N-terminal domain"/>
    <property type="match status" value="1"/>
</dbReference>
<dbReference type="SMART" id="SM01230">
    <property type="entry name" value="Gln-synt_C"/>
    <property type="match status" value="1"/>
</dbReference>
<comment type="caution">
    <text evidence="19">The sequence shown here is derived from an EMBL/GenBank/DDBJ whole genome shotgun (WGS) entry which is preliminary data.</text>
</comment>
<dbReference type="GO" id="GO:0046872">
    <property type="term" value="F:metal ion binding"/>
    <property type="evidence" value="ECO:0007669"/>
    <property type="project" value="UniProtKB-KW"/>
</dbReference>
<evidence type="ECO:0000313" key="20">
    <source>
        <dbReference type="Proteomes" id="UP000655759"/>
    </source>
</evidence>
<dbReference type="GO" id="GO:0006542">
    <property type="term" value="P:glutamine biosynthetic process"/>
    <property type="evidence" value="ECO:0007669"/>
    <property type="project" value="InterPro"/>
</dbReference>
<dbReference type="InterPro" id="IPR027303">
    <property type="entry name" value="Gln_synth_gly_rich_site"/>
</dbReference>
<evidence type="ECO:0000256" key="9">
    <source>
        <dbReference type="ARBA" id="ARBA00030668"/>
    </source>
</evidence>
<evidence type="ECO:0000256" key="11">
    <source>
        <dbReference type="PIRSR" id="PIRSR604809-1"/>
    </source>
</evidence>
<protein>
    <recommendedName>
        <fullName evidence="4">Glutamine synthetase</fullName>
        <ecNumber evidence="3">6.3.1.2</ecNumber>
    </recommendedName>
    <alternativeName>
        <fullName evidence="9">Glutamate--ammonia ligase</fullName>
    </alternativeName>
</protein>
<evidence type="ECO:0000256" key="5">
    <source>
        <dbReference type="ARBA" id="ARBA00022490"/>
    </source>
</evidence>
<dbReference type="InterPro" id="IPR036651">
    <property type="entry name" value="Gln_synt_N_sf"/>
</dbReference>
<keyword evidence="8 12" id="KW-0067">ATP-binding</keyword>
<keyword evidence="13" id="KW-0460">Magnesium</keyword>